<organism evidence="9 10">
    <name type="scientific">Clytia hemisphaerica</name>
    <dbReference type="NCBI Taxonomy" id="252671"/>
    <lineage>
        <taxon>Eukaryota</taxon>
        <taxon>Metazoa</taxon>
        <taxon>Cnidaria</taxon>
        <taxon>Hydrozoa</taxon>
        <taxon>Hydroidolina</taxon>
        <taxon>Leptothecata</taxon>
        <taxon>Obeliida</taxon>
        <taxon>Clytiidae</taxon>
        <taxon>Clytia</taxon>
    </lineage>
</organism>
<evidence type="ECO:0000256" key="8">
    <source>
        <dbReference type="SAM" id="MobiDB-lite"/>
    </source>
</evidence>
<evidence type="ECO:0000256" key="7">
    <source>
        <dbReference type="ARBA" id="ARBA00025740"/>
    </source>
</evidence>
<protein>
    <recommendedName>
        <fullName evidence="11">WD repeat domain phosphoinositide-interacting protein 2</fullName>
    </recommendedName>
</protein>
<keyword evidence="10" id="KW-1185">Reference proteome</keyword>
<comment type="similarity">
    <text evidence="7">Belongs to the WD repeat PROPPIN family.</text>
</comment>
<dbReference type="GO" id="GO:0006950">
    <property type="term" value="P:response to stress"/>
    <property type="evidence" value="ECO:0007669"/>
    <property type="project" value="UniProtKB-ARBA"/>
</dbReference>
<evidence type="ECO:0000313" key="10">
    <source>
        <dbReference type="Proteomes" id="UP000594262"/>
    </source>
</evidence>
<dbReference type="GO" id="GO:0000407">
    <property type="term" value="C:phagophore assembly site"/>
    <property type="evidence" value="ECO:0007669"/>
    <property type="project" value="UniProtKB-ARBA"/>
</dbReference>
<evidence type="ECO:0000313" key="9">
    <source>
        <dbReference type="EnsemblMetazoa" id="CLYHEMP013841.1"/>
    </source>
</evidence>
<dbReference type="SUPFAM" id="SSF50978">
    <property type="entry name" value="WD40 repeat-like"/>
    <property type="match status" value="1"/>
</dbReference>
<keyword evidence="4" id="KW-0072">Autophagy</keyword>
<feature type="region of interest" description="Disordered" evidence="8">
    <location>
        <begin position="368"/>
        <end position="437"/>
    </location>
</feature>
<name>A0A7M5WWL3_9CNID</name>
<comment type="subcellular location">
    <subcellularLocation>
        <location evidence="1">Endomembrane system</location>
        <topology evidence="1">Peripheral membrane protein</topology>
    </subcellularLocation>
</comment>
<dbReference type="InterPro" id="IPR001680">
    <property type="entry name" value="WD40_rpt"/>
</dbReference>
<dbReference type="GO" id="GO:0034497">
    <property type="term" value="P:protein localization to phagophore assembly site"/>
    <property type="evidence" value="ECO:0007669"/>
    <property type="project" value="UniProtKB-ARBA"/>
</dbReference>
<reference evidence="9" key="1">
    <citation type="submission" date="2021-01" db="UniProtKB">
        <authorList>
            <consortium name="EnsemblMetazoa"/>
        </authorList>
    </citation>
    <scope>IDENTIFICATION</scope>
</reference>
<dbReference type="PANTHER" id="PTHR11227">
    <property type="entry name" value="WD-REPEAT PROTEIN INTERACTING WITH PHOSPHOINOSIDES WIPI -RELATED"/>
    <property type="match status" value="1"/>
</dbReference>
<evidence type="ECO:0000256" key="2">
    <source>
        <dbReference type="ARBA" id="ARBA00022574"/>
    </source>
</evidence>
<dbReference type="SMART" id="SM00320">
    <property type="entry name" value="WD40"/>
    <property type="match status" value="3"/>
</dbReference>
<accession>A0A7M5WWL3</accession>
<dbReference type="AlphaFoldDB" id="A0A7M5WWL3"/>
<dbReference type="OrthoDB" id="1667587at2759"/>
<dbReference type="EnsemblMetazoa" id="CLYHEMT013841.1">
    <property type="protein sequence ID" value="CLYHEMP013841.1"/>
    <property type="gene ID" value="CLYHEMG013841"/>
</dbReference>
<dbReference type="Proteomes" id="UP000594262">
    <property type="component" value="Unplaced"/>
</dbReference>
<keyword evidence="5" id="KW-0446">Lipid-binding</keyword>
<dbReference type="InterPro" id="IPR036322">
    <property type="entry name" value="WD40_repeat_dom_sf"/>
</dbReference>
<evidence type="ECO:0000256" key="6">
    <source>
        <dbReference type="ARBA" id="ARBA00023136"/>
    </source>
</evidence>
<evidence type="ECO:0000256" key="3">
    <source>
        <dbReference type="ARBA" id="ARBA00022737"/>
    </source>
</evidence>
<dbReference type="GO" id="GO:0012505">
    <property type="term" value="C:endomembrane system"/>
    <property type="evidence" value="ECO:0007669"/>
    <property type="project" value="UniProtKB-SubCell"/>
</dbReference>
<keyword evidence="6" id="KW-0472">Membrane</keyword>
<evidence type="ECO:0000256" key="1">
    <source>
        <dbReference type="ARBA" id="ARBA00004184"/>
    </source>
</evidence>
<keyword evidence="2" id="KW-0853">WD repeat</keyword>
<dbReference type="GeneID" id="136821783"/>
<dbReference type="Gene3D" id="2.130.10.10">
    <property type="entry name" value="YVTN repeat-like/Quinoprotein amine dehydrogenase"/>
    <property type="match status" value="1"/>
</dbReference>
<dbReference type="Pfam" id="PF21032">
    <property type="entry name" value="PROPPIN"/>
    <property type="match status" value="1"/>
</dbReference>
<dbReference type="GO" id="GO:0032266">
    <property type="term" value="F:phosphatidylinositol-3-phosphate binding"/>
    <property type="evidence" value="ECO:0007669"/>
    <property type="project" value="UniProtKB-ARBA"/>
</dbReference>
<evidence type="ECO:0008006" key="11">
    <source>
        <dbReference type="Google" id="ProtNLM"/>
    </source>
</evidence>
<evidence type="ECO:0000256" key="5">
    <source>
        <dbReference type="ARBA" id="ARBA00023121"/>
    </source>
</evidence>
<dbReference type="InterPro" id="IPR015943">
    <property type="entry name" value="WD40/YVTN_repeat-like_dom_sf"/>
</dbReference>
<dbReference type="RefSeq" id="XP_066934097.1">
    <property type="nucleotide sequence ID" value="XM_067077996.1"/>
</dbReference>
<evidence type="ECO:0000256" key="4">
    <source>
        <dbReference type="ARBA" id="ARBA00023006"/>
    </source>
</evidence>
<sequence>MNLAANGSDPSGELLFVNFNQDRTSLAVGSRLGYKLFSLANIERLEEIHDYDKGDVCIVERLFSSSLVALVSLSSPRKLKVCHFKKGTEICNYSYPNTILSVRLNRMRLLVVLEESLYIHNIRDMKVLHTIRDTPPNLAGLCALSDNSDNCYIAYPGNNQIGEVQIFDGINLRAVTMIAAHDAPVAALTFNTNATLLATASEKGTVIRVFSIPEGVKLFEFRRGMKRCAQINSLSFSQDLMYLACSSNTETIHVFKLEAETDKEKSPSSNKEEQKDQSWMGYFGKALMTPASYLPSQMTEVFSQGRAFAIAKLPNAGPRNTCTLATINKLPRILVASADGYLYIYNVDPAEGQECTLLRQFPLIPNDDDSIPSNADGQGFSAGLAVSDQQRNTPSPQSASSPIRTPQTPDHFPTSSSEQNLRLSDDGEYPPLTVRNE</sequence>
<keyword evidence="3" id="KW-0677">Repeat</keyword>
<feature type="compositionally biased region" description="Polar residues" evidence="8">
    <location>
        <begin position="387"/>
        <end position="422"/>
    </location>
</feature>
<dbReference type="FunFam" id="2.130.10.10:FF:000145">
    <property type="entry name" value="WD repeat domain phosphoinositide-interacting protein 2"/>
    <property type="match status" value="1"/>
</dbReference>
<dbReference type="InterPro" id="IPR048720">
    <property type="entry name" value="PROPPIN"/>
</dbReference>
<proteinExistence type="inferred from homology"/>